<protein>
    <submittedName>
        <fullName evidence="1">Uncharacterized protein</fullName>
    </submittedName>
</protein>
<gene>
    <name evidence="1" type="ORF">ACFOY2_05530</name>
</gene>
<keyword evidence="2" id="KW-1185">Reference proteome</keyword>
<evidence type="ECO:0000313" key="2">
    <source>
        <dbReference type="Proteomes" id="UP001595851"/>
    </source>
</evidence>
<evidence type="ECO:0000313" key="1">
    <source>
        <dbReference type="EMBL" id="MFC4006671.1"/>
    </source>
</evidence>
<reference evidence="2" key="1">
    <citation type="journal article" date="2019" name="Int. J. Syst. Evol. Microbiol.">
        <title>The Global Catalogue of Microorganisms (GCM) 10K type strain sequencing project: providing services to taxonomists for standard genome sequencing and annotation.</title>
        <authorList>
            <consortium name="The Broad Institute Genomics Platform"/>
            <consortium name="The Broad Institute Genome Sequencing Center for Infectious Disease"/>
            <person name="Wu L."/>
            <person name="Ma J."/>
        </authorList>
    </citation>
    <scope>NUCLEOTIDE SEQUENCE [LARGE SCALE GENOMIC DNA]</scope>
    <source>
        <strain evidence="2">TBRC 1276</strain>
    </source>
</reference>
<dbReference type="EMBL" id="JBHSBI010000002">
    <property type="protein sequence ID" value="MFC4006671.1"/>
    <property type="molecule type" value="Genomic_DNA"/>
</dbReference>
<dbReference type="Proteomes" id="UP001595851">
    <property type="component" value="Unassembled WGS sequence"/>
</dbReference>
<dbReference type="RefSeq" id="WP_379526809.1">
    <property type="nucleotide sequence ID" value="NZ_JBHSBI010000002.1"/>
</dbReference>
<sequence length="94" mass="10498">MADAELREDLIQVRRDFLSAQDRLSAAGRALPAYAAVIAGEAEAAADEQREEWAAAQEECRRLAVAIQEHPYWETVEDRKAARKEIEAAAESDR</sequence>
<accession>A0ABV8G2A5</accession>
<comment type="caution">
    <text evidence="1">The sequence shown here is derived from an EMBL/GenBank/DDBJ whole genome shotgun (WGS) entry which is preliminary data.</text>
</comment>
<organism evidence="1 2">
    <name type="scientific">Nonomuraea purpurea</name>
    <dbReference type="NCBI Taxonomy" id="1849276"/>
    <lineage>
        <taxon>Bacteria</taxon>
        <taxon>Bacillati</taxon>
        <taxon>Actinomycetota</taxon>
        <taxon>Actinomycetes</taxon>
        <taxon>Streptosporangiales</taxon>
        <taxon>Streptosporangiaceae</taxon>
        <taxon>Nonomuraea</taxon>
    </lineage>
</organism>
<proteinExistence type="predicted"/>
<name>A0ABV8G2A5_9ACTN</name>